<reference evidence="1 2" key="1">
    <citation type="submission" date="2018-09" db="EMBL/GenBank/DDBJ databases">
        <title>Genomic investigation of the strawberry pathogen Phytophthora fragariae indicates pathogenicity is determined by transcriptional variation in three key races.</title>
        <authorList>
            <person name="Adams T.M."/>
            <person name="Armitage A.D."/>
            <person name="Sobczyk M.K."/>
            <person name="Bates H.J."/>
            <person name="Dunwell J.M."/>
            <person name="Nellist C.F."/>
            <person name="Harrison R.J."/>
        </authorList>
    </citation>
    <scope>NUCLEOTIDE SEQUENCE [LARGE SCALE GENOMIC DNA]</scope>
    <source>
        <strain evidence="1 2">NOV-77</strain>
    </source>
</reference>
<protein>
    <submittedName>
        <fullName evidence="1">Uncharacterized protein</fullName>
    </submittedName>
</protein>
<proteinExistence type="predicted"/>
<dbReference type="AlphaFoldDB" id="A0A6G0S3Z4"/>
<sequence length="82" mass="8736">MQVSTPRSASTCVTLSFSFSPDAGCLSLCLVVLCRCALLVSVVQVEGSRGRCRSKSELAVDLGRAAVGPRNLMTTSFNLRVR</sequence>
<organism evidence="1 2">
    <name type="scientific">Phytophthora fragariae</name>
    <dbReference type="NCBI Taxonomy" id="53985"/>
    <lineage>
        <taxon>Eukaryota</taxon>
        <taxon>Sar</taxon>
        <taxon>Stramenopiles</taxon>
        <taxon>Oomycota</taxon>
        <taxon>Peronosporomycetes</taxon>
        <taxon>Peronosporales</taxon>
        <taxon>Peronosporaceae</taxon>
        <taxon>Phytophthora</taxon>
    </lineage>
</organism>
<gene>
    <name evidence="1" type="ORF">PF008_g7477</name>
</gene>
<evidence type="ECO:0000313" key="1">
    <source>
        <dbReference type="EMBL" id="KAE9348157.1"/>
    </source>
</evidence>
<accession>A0A6G0S3Z4</accession>
<dbReference type="Proteomes" id="UP000486351">
    <property type="component" value="Unassembled WGS sequence"/>
</dbReference>
<evidence type="ECO:0000313" key="2">
    <source>
        <dbReference type="Proteomes" id="UP000486351"/>
    </source>
</evidence>
<name>A0A6G0S3Z4_9STRA</name>
<dbReference type="EMBL" id="QXFY01000317">
    <property type="protein sequence ID" value="KAE9348157.1"/>
    <property type="molecule type" value="Genomic_DNA"/>
</dbReference>
<comment type="caution">
    <text evidence="1">The sequence shown here is derived from an EMBL/GenBank/DDBJ whole genome shotgun (WGS) entry which is preliminary data.</text>
</comment>